<sequence length="125" mass="13965">MSPLSNLPSLQTLAAFVADVDAPLHHGVSCCSGSAFPFSSSSRSRSPLVVVSDLLHHPLLRLLHHPLLRLLHFPSSSSSPRICFGFLRAQMNERQSETESRIIEQEREREQGKNRLFLPILQNLA</sequence>
<dbReference type="EMBL" id="JAAIUW010000002">
    <property type="protein sequence ID" value="KAF7842371.1"/>
    <property type="molecule type" value="Genomic_DNA"/>
</dbReference>
<comment type="caution">
    <text evidence="1">The sequence shown here is derived from an EMBL/GenBank/DDBJ whole genome shotgun (WGS) entry which is preliminary data.</text>
</comment>
<protein>
    <submittedName>
        <fullName evidence="1">Uncharacterized protein</fullName>
    </submittedName>
</protein>
<proteinExistence type="predicted"/>
<organism evidence="1 2">
    <name type="scientific">Senna tora</name>
    <dbReference type="NCBI Taxonomy" id="362788"/>
    <lineage>
        <taxon>Eukaryota</taxon>
        <taxon>Viridiplantae</taxon>
        <taxon>Streptophyta</taxon>
        <taxon>Embryophyta</taxon>
        <taxon>Tracheophyta</taxon>
        <taxon>Spermatophyta</taxon>
        <taxon>Magnoliopsida</taxon>
        <taxon>eudicotyledons</taxon>
        <taxon>Gunneridae</taxon>
        <taxon>Pentapetalae</taxon>
        <taxon>rosids</taxon>
        <taxon>fabids</taxon>
        <taxon>Fabales</taxon>
        <taxon>Fabaceae</taxon>
        <taxon>Caesalpinioideae</taxon>
        <taxon>Cassia clade</taxon>
        <taxon>Senna</taxon>
    </lineage>
</organism>
<dbReference type="AlphaFoldDB" id="A0A835CIC1"/>
<keyword evidence="2" id="KW-1185">Reference proteome</keyword>
<accession>A0A835CIC1</accession>
<name>A0A835CIC1_9FABA</name>
<evidence type="ECO:0000313" key="2">
    <source>
        <dbReference type="Proteomes" id="UP000634136"/>
    </source>
</evidence>
<dbReference type="Proteomes" id="UP000634136">
    <property type="component" value="Unassembled WGS sequence"/>
</dbReference>
<gene>
    <name evidence="1" type="ORF">G2W53_004669</name>
</gene>
<reference evidence="1" key="1">
    <citation type="submission" date="2020-09" db="EMBL/GenBank/DDBJ databases">
        <title>Genome-Enabled Discovery of Anthraquinone Biosynthesis in Senna tora.</title>
        <authorList>
            <person name="Kang S.-H."/>
            <person name="Pandey R.P."/>
            <person name="Lee C.-M."/>
            <person name="Sim J.-S."/>
            <person name="Jeong J.-T."/>
            <person name="Choi B.-S."/>
            <person name="Jung M."/>
            <person name="Ginzburg D."/>
            <person name="Zhao K."/>
            <person name="Won S.Y."/>
            <person name="Oh T.-J."/>
            <person name="Yu Y."/>
            <person name="Kim N.-H."/>
            <person name="Lee O.R."/>
            <person name="Lee T.-H."/>
            <person name="Bashyal P."/>
            <person name="Kim T.-S."/>
            <person name="Lee W.-H."/>
            <person name="Kawkins C."/>
            <person name="Kim C.-K."/>
            <person name="Kim J.S."/>
            <person name="Ahn B.O."/>
            <person name="Rhee S.Y."/>
            <person name="Sohng J.K."/>
        </authorList>
    </citation>
    <scope>NUCLEOTIDE SEQUENCE</scope>
    <source>
        <tissue evidence="1">Leaf</tissue>
    </source>
</reference>
<evidence type="ECO:0000313" key="1">
    <source>
        <dbReference type="EMBL" id="KAF7842371.1"/>
    </source>
</evidence>